<dbReference type="SUPFAM" id="SSF46785">
    <property type="entry name" value="Winged helix' DNA-binding domain"/>
    <property type="match status" value="1"/>
</dbReference>
<dbReference type="Gene3D" id="2.60.120.10">
    <property type="entry name" value="Jelly Rolls"/>
    <property type="match status" value="1"/>
</dbReference>
<accession>A0AAX1TNJ3</accession>
<dbReference type="AlphaFoldDB" id="A0AAX1TNJ3"/>
<evidence type="ECO:0000259" key="4">
    <source>
        <dbReference type="PROSITE" id="PS51063"/>
    </source>
</evidence>
<dbReference type="CDD" id="cd00092">
    <property type="entry name" value="HTH_CRP"/>
    <property type="match status" value="1"/>
</dbReference>
<gene>
    <name evidence="5" type="ORF">NCTC12112_00522</name>
</gene>
<keyword evidence="2 5" id="KW-0238">DNA-binding</keyword>
<dbReference type="InterPro" id="IPR012318">
    <property type="entry name" value="HTH_CRP"/>
</dbReference>
<dbReference type="RefSeq" id="WP_005978321.1">
    <property type="nucleotide sequence ID" value="NZ_BAABXY010000001.1"/>
</dbReference>
<evidence type="ECO:0000256" key="2">
    <source>
        <dbReference type="ARBA" id="ARBA00023125"/>
    </source>
</evidence>
<dbReference type="GO" id="GO:0003677">
    <property type="term" value="F:DNA binding"/>
    <property type="evidence" value="ECO:0007669"/>
    <property type="project" value="UniProtKB-KW"/>
</dbReference>
<feature type="domain" description="HTH crp-type" evidence="4">
    <location>
        <begin position="151"/>
        <end position="217"/>
    </location>
</feature>
<dbReference type="EMBL" id="LS483487">
    <property type="protein sequence ID" value="SQJ00167.1"/>
    <property type="molecule type" value="Genomic_DNA"/>
</dbReference>
<keyword evidence="1" id="KW-0805">Transcription regulation</keyword>
<organism evidence="5 6">
    <name type="scientific">Fusobacterium ulcerans</name>
    <dbReference type="NCBI Taxonomy" id="861"/>
    <lineage>
        <taxon>Bacteria</taxon>
        <taxon>Fusobacteriati</taxon>
        <taxon>Fusobacteriota</taxon>
        <taxon>Fusobacteriia</taxon>
        <taxon>Fusobacteriales</taxon>
        <taxon>Fusobacteriaceae</taxon>
        <taxon>Fusobacterium</taxon>
    </lineage>
</organism>
<sequence>MINSENENFFSESFPFWKALSSDEKKLINNNTELKLYKAGSTIHDSTECTGVLLIKSGELRVYILSPEGREVTLYRLGSGSTCLLTASCILKNITFSVMVDAEVDSEVFLISSSAFKELKNKNIQVESFSNDIINCHFSETMWAMEQILFTSFDKRLAFFLLEQSEEKKTETLNFTHEYIAKNLGSAREVVSRMLKYFQNEGIVSLARGSIIIKDRKKLEELK</sequence>
<protein>
    <submittedName>
        <fullName evidence="5">DNA-binding transcriptional dual regulator Crp</fullName>
    </submittedName>
</protein>
<dbReference type="PROSITE" id="PS51063">
    <property type="entry name" value="HTH_CRP_2"/>
    <property type="match status" value="1"/>
</dbReference>
<evidence type="ECO:0000313" key="6">
    <source>
        <dbReference type="Proteomes" id="UP000249008"/>
    </source>
</evidence>
<dbReference type="Pfam" id="PF00027">
    <property type="entry name" value="cNMP_binding"/>
    <property type="match status" value="1"/>
</dbReference>
<dbReference type="PANTHER" id="PTHR24567">
    <property type="entry name" value="CRP FAMILY TRANSCRIPTIONAL REGULATORY PROTEIN"/>
    <property type="match status" value="1"/>
</dbReference>
<reference evidence="5 6" key="1">
    <citation type="submission" date="2018-06" db="EMBL/GenBank/DDBJ databases">
        <authorList>
            <consortium name="Pathogen Informatics"/>
            <person name="Doyle S."/>
        </authorList>
    </citation>
    <scope>NUCLEOTIDE SEQUENCE [LARGE SCALE GENOMIC DNA]</scope>
    <source>
        <strain evidence="5 6">NCTC12112</strain>
    </source>
</reference>
<dbReference type="SMART" id="SM00419">
    <property type="entry name" value="HTH_CRP"/>
    <property type="match status" value="1"/>
</dbReference>
<dbReference type="InterPro" id="IPR036388">
    <property type="entry name" value="WH-like_DNA-bd_sf"/>
</dbReference>
<dbReference type="GeneID" id="78455113"/>
<evidence type="ECO:0000256" key="1">
    <source>
        <dbReference type="ARBA" id="ARBA00023015"/>
    </source>
</evidence>
<dbReference type="InterPro" id="IPR000595">
    <property type="entry name" value="cNMP-bd_dom"/>
</dbReference>
<dbReference type="Gene3D" id="1.10.10.10">
    <property type="entry name" value="Winged helix-like DNA-binding domain superfamily/Winged helix DNA-binding domain"/>
    <property type="match status" value="1"/>
</dbReference>
<proteinExistence type="predicted"/>
<dbReference type="CDD" id="cd00038">
    <property type="entry name" value="CAP_ED"/>
    <property type="match status" value="1"/>
</dbReference>
<evidence type="ECO:0000313" key="5">
    <source>
        <dbReference type="EMBL" id="SQJ00167.1"/>
    </source>
</evidence>
<dbReference type="SUPFAM" id="SSF51206">
    <property type="entry name" value="cAMP-binding domain-like"/>
    <property type="match status" value="1"/>
</dbReference>
<dbReference type="GO" id="GO:0005829">
    <property type="term" value="C:cytosol"/>
    <property type="evidence" value="ECO:0007669"/>
    <property type="project" value="TreeGrafter"/>
</dbReference>
<dbReference type="GO" id="GO:0003700">
    <property type="term" value="F:DNA-binding transcription factor activity"/>
    <property type="evidence" value="ECO:0007669"/>
    <property type="project" value="TreeGrafter"/>
</dbReference>
<dbReference type="InterPro" id="IPR050397">
    <property type="entry name" value="Env_Response_Regulators"/>
</dbReference>
<dbReference type="Pfam" id="PF13545">
    <property type="entry name" value="HTH_Crp_2"/>
    <property type="match status" value="1"/>
</dbReference>
<name>A0AAX1TNJ3_9FUSO</name>
<dbReference type="InterPro" id="IPR014710">
    <property type="entry name" value="RmlC-like_jellyroll"/>
</dbReference>
<evidence type="ECO:0000256" key="3">
    <source>
        <dbReference type="ARBA" id="ARBA00023163"/>
    </source>
</evidence>
<dbReference type="InterPro" id="IPR036390">
    <property type="entry name" value="WH_DNA-bd_sf"/>
</dbReference>
<dbReference type="Proteomes" id="UP000249008">
    <property type="component" value="Chromosome 1"/>
</dbReference>
<dbReference type="KEGG" id="ful:C4N20_09845"/>
<keyword evidence="3" id="KW-0804">Transcription</keyword>
<dbReference type="InterPro" id="IPR018490">
    <property type="entry name" value="cNMP-bd_dom_sf"/>
</dbReference>
<dbReference type="PANTHER" id="PTHR24567:SF74">
    <property type="entry name" value="HTH-TYPE TRANSCRIPTIONAL REGULATOR ARCR"/>
    <property type="match status" value="1"/>
</dbReference>